<dbReference type="InterPro" id="IPR011006">
    <property type="entry name" value="CheY-like_superfamily"/>
</dbReference>
<keyword evidence="6 15" id="KW-0479">Metal-binding</keyword>
<dbReference type="RefSeq" id="WP_209460925.1">
    <property type="nucleotide sequence ID" value="NZ_JAGGKC010000039.1"/>
</dbReference>
<dbReference type="InterPro" id="IPR052048">
    <property type="entry name" value="ST_Response_Regulator"/>
</dbReference>
<keyword evidence="12 15" id="KW-0010">Activator</keyword>
<dbReference type="EMBL" id="JAGGKC010000039">
    <property type="protein sequence ID" value="MBP1920764.1"/>
    <property type="molecule type" value="Genomic_DNA"/>
</dbReference>
<dbReference type="InterPro" id="IPR036388">
    <property type="entry name" value="WH-like_DNA-bd_sf"/>
</dbReference>
<evidence type="ECO:0000256" key="15">
    <source>
        <dbReference type="PIRNR" id="PIRNR002937"/>
    </source>
</evidence>
<proteinExistence type="predicted"/>
<evidence type="ECO:0000256" key="16">
    <source>
        <dbReference type="PROSITE-ProRule" id="PRU00169"/>
    </source>
</evidence>
<evidence type="ECO:0000256" key="11">
    <source>
        <dbReference type="ARBA" id="ARBA00023125"/>
    </source>
</evidence>
<dbReference type="Gene3D" id="1.10.10.10">
    <property type="entry name" value="Winged helix-like DNA-binding domain superfamily/Winged helix DNA-binding domain"/>
    <property type="match status" value="1"/>
</dbReference>
<accession>A0ABS4G888</accession>
<organism evidence="18 19">
    <name type="scientific">Youngiibacter multivorans</name>
    <dbReference type="NCBI Taxonomy" id="937251"/>
    <lineage>
        <taxon>Bacteria</taxon>
        <taxon>Bacillati</taxon>
        <taxon>Bacillota</taxon>
        <taxon>Clostridia</taxon>
        <taxon>Eubacteriales</taxon>
        <taxon>Clostridiaceae</taxon>
        <taxon>Youngiibacter</taxon>
    </lineage>
</organism>
<dbReference type="InterPro" id="IPR014879">
    <property type="entry name" value="Spo0A_C"/>
</dbReference>
<dbReference type="PANTHER" id="PTHR43228:SF5">
    <property type="entry name" value="STAGE 0 SPORULATION PROTEIN A"/>
    <property type="match status" value="1"/>
</dbReference>
<keyword evidence="9 15" id="KW-0902">Two-component regulatory system</keyword>
<dbReference type="PIRSF" id="PIRSF002937">
    <property type="entry name" value="Res_reg_Spo0A"/>
    <property type="match status" value="1"/>
</dbReference>
<comment type="caution">
    <text evidence="18">The sequence shown here is derived from an EMBL/GenBank/DDBJ whole genome shotgun (WGS) entry which is preliminary data.</text>
</comment>
<dbReference type="SMART" id="SM00448">
    <property type="entry name" value="REC"/>
    <property type="match status" value="1"/>
</dbReference>
<dbReference type="Pfam" id="PF00072">
    <property type="entry name" value="Response_reg"/>
    <property type="match status" value="1"/>
</dbReference>
<keyword evidence="19" id="KW-1185">Reference proteome</keyword>
<dbReference type="SUPFAM" id="SSF46894">
    <property type="entry name" value="C-terminal effector domain of the bipartite response regulators"/>
    <property type="match status" value="1"/>
</dbReference>
<name>A0ABS4G888_9CLOT</name>
<gene>
    <name evidence="18" type="ORF">J2Z34_003279</name>
</gene>
<keyword evidence="3 15" id="KW-0963">Cytoplasm</keyword>
<feature type="domain" description="Response regulatory" evidence="17">
    <location>
        <begin position="6"/>
        <end position="122"/>
    </location>
</feature>
<evidence type="ECO:0000256" key="7">
    <source>
        <dbReference type="ARBA" id="ARBA00022837"/>
    </source>
</evidence>
<dbReference type="SUPFAM" id="SSF52172">
    <property type="entry name" value="CheY-like"/>
    <property type="match status" value="1"/>
</dbReference>
<comment type="subcellular location">
    <subcellularLocation>
        <location evidence="1 15">Cytoplasm</location>
    </subcellularLocation>
</comment>
<dbReference type="Pfam" id="PF08769">
    <property type="entry name" value="Spo0A_C"/>
    <property type="match status" value="1"/>
</dbReference>
<evidence type="ECO:0000256" key="13">
    <source>
        <dbReference type="ARBA" id="ARBA00023163"/>
    </source>
</evidence>
<dbReference type="PROSITE" id="PS50110">
    <property type="entry name" value="RESPONSE_REGULATORY"/>
    <property type="match status" value="1"/>
</dbReference>
<protein>
    <recommendedName>
        <fullName evidence="2 15">Stage 0 sporulation protein A homolog</fullName>
    </recommendedName>
</protein>
<keyword evidence="10 15" id="KW-0805">Transcription regulation</keyword>
<dbReference type="Proteomes" id="UP001519271">
    <property type="component" value="Unassembled WGS sequence"/>
</dbReference>
<dbReference type="InterPro" id="IPR012052">
    <property type="entry name" value="Spore_0_A"/>
</dbReference>
<dbReference type="NCBIfam" id="TIGR02875">
    <property type="entry name" value="spore_0_A"/>
    <property type="match status" value="1"/>
</dbReference>
<sequence length="268" mass="30381">MGKKISVVIADDNKDISNLLREYLSTDPEINVVGLARNGLETIDIVREKEPDLLLLDIIMPQLDGLGVLEKLKNMDNRPKIIVYSAIAQDKITQTAIQLGADYYMVKDIDMKVLKSRIKLLFNMEEKQEKTEQHYEPVEKFQRKTEIGEGADLVSEVSSILQELGIPPHIKGYQYLREAILLVIADLELLSAVTKELYPAIGKKFNTTPSRVERAIRHSIEVAWSRGQIDNMNRIFGYNIILDKAKPTNSEFIAMVSDNLKLTIGKNQ</sequence>
<evidence type="ECO:0000256" key="8">
    <source>
        <dbReference type="ARBA" id="ARBA00022969"/>
    </source>
</evidence>
<comment type="cofactor">
    <cofactor evidence="15">
        <name>Ca(2+)</name>
        <dbReference type="ChEBI" id="CHEBI:29108"/>
    </cofactor>
    <text evidence="15">Binds 1 Ca(2+) ion per subunit.</text>
</comment>
<dbReference type="Gene3D" id="3.40.50.2300">
    <property type="match status" value="1"/>
</dbReference>
<reference evidence="18 19" key="1">
    <citation type="submission" date="2021-03" db="EMBL/GenBank/DDBJ databases">
        <title>Genomic Encyclopedia of Type Strains, Phase IV (KMG-IV): sequencing the most valuable type-strain genomes for metagenomic binning, comparative biology and taxonomic classification.</title>
        <authorList>
            <person name="Goeker M."/>
        </authorList>
    </citation>
    <scope>NUCLEOTIDE SEQUENCE [LARGE SCALE GENOMIC DNA]</scope>
    <source>
        <strain evidence="18 19">DSM 6139</strain>
    </source>
</reference>
<evidence type="ECO:0000256" key="4">
    <source>
        <dbReference type="ARBA" id="ARBA00022491"/>
    </source>
</evidence>
<evidence type="ECO:0000256" key="12">
    <source>
        <dbReference type="ARBA" id="ARBA00023159"/>
    </source>
</evidence>
<keyword evidence="5 16" id="KW-0597">Phosphoprotein</keyword>
<dbReference type="InterPro" id="IPR016032">
    <property type="entry name" value="Sig_transdc_resp-reg_C-effctor"/>
</dbReference>
<evidence type="ECO:0000313" key="19">
    <source>
        <dbReference type="Proteomes" id="UP001519271"/>
    </source>
</evidence>
<comment type="function">
    <text evidence="14 15">May play the central regulatory role in sporulation. It may be an element of the effector pathway responsible for the activation of sporulation genes in response to nutritional stress. Spo0A may act in concert with spo0H (a sigma factor) to control the expression of some genes that are critical to the sporulation process.</text>
</comment>
<keyword evidence="13 15" id="KW-0804">Transcription</keyword>
<evidence type="ECO:0000313" key="18">
    <source>
        <dbReference type="EMBL" id="MBP1920764.1"/>
    </source>
</evidence>
<keyword evidence="11 15" id="KW-0238">DNA-binding</keyword>
<keyword evidence="8 15" id="KW-0749">Sporulation</keyword>
<feature type="modified residue" description="4-aspartylphosphate" evidence="16">
    <location>
        <position position="57"/>
    </location>
</feature>
<evidence type="ECO:0000256" key="14">
    <source>
        <dbReference type="ARBA" id="ARBA00024867"/>
    </source>
</evidence>
<evidence type="ECO:0000259" key="17">
    <source>
        <dbReference type="PROSITE" id="PS50110"/>
    </source>
</evidence>
<evidence type="ECO:0000256" key="9">
    <source>
        <dbReference type="ARBA" id="ARBA00023012"/>
    </source>
</evidence>
<evidence type="ECO:0000256" key="5">
    <source>
        <dbReference type="ARBA" id="ARBA00022553"/>
    </source>
</evidence>
<evidence type="ECO:0000256" key="3">
    <source>
        <dbReference type="ARBA" id="ARBA00022490"/>
    </source>
</evidence>
<evidence type="ECO:0000256" key="2">
    <source>
        <dbReference type="ARBA" id="ARBA00018672"/>
    </source>
</evidence>
<keyword evidence="7 15" id="KW-0106">Calcium</keyword>
<dbReference type="InterPro" id="IPR001789">
    <property type="entry name" value="Sig_transdc_resp-reg_receiver"/>
</dbReference>
<keyword evidence="4 15" id="KW-0678">Repressor</keyword>
<dbReference type="PANTHER" id="PTHR43228">
    <property type="entry name" value="TWO-COMPONENT RESPONSE REGULATOR"/>
    <property type="match status" value="1"/>
</dbReference>
<evidence type="ECO:0000256" key="6">
    <source>
        <dbReference type="ARBA" id="ARBA00022723"/>
    </source>
</evidence>
<evidence type="ECO:0000256" key="1">
    <source>
        <dbReference type="ARBA" id="ARBA00004496"/>
    </source>
</evidence>
<evidence type="ECO:0000256" key="10">
    <source>
        <dbReference type="ARBA" id="ARBA00023015"/>
    </source>
</evidence>